<dbReference type="Proteomes" id="UP000052008">
    <property type="component" value="Unassembled WGS sequence"/>
</dbReference>
<sequence>MGTREQGLRYRLESEVWRATRYSHFLALVAYRNAAPSSSPGEGDGDREHVVLSVIRSSIRRTDVCVPAEDGTHFLILPETAESGALALAHRLAESTRPPQSLHDRGTAPGALIGIAIYPGDATTASGLVECLEALMRSEAARRGRICIVSHSLPER</sequence>
<protein>
    <recommendedName>
        <fullName evidence="3">GGDEF domain-containing protein</fullName>
    </recommendedName>
</protein>
<reference evidence="1 2" key="1">
    <citation type="journal article" date="2015" name="Microbiome">
        <title>Genomic resolution of linkages in carbon, nitrogen, and sulfur cycling among widespread estuary sediment bacteria.</title>
        <authorList>
            <person name="Baker B.J."/>
            <person name="Lazar C.S."/>
            <person name="Teske A.P."/>
            <person name="Dick G.J."/>
        </authorList>
    </citation>
    <scope>NUCLEOTIDE SEQUENCE [LARGE SCALE GENOMIC DNA]</scope>
    <source>
        <strain evidence="1">DG_24</strain>
    </source>
</reference>
<comment type="caution">
    <text evidence="1">The sequence shown here is derived from an EMBL/GenBank/DDBJ whole genome shotgun (WGS) entry which is preliminary data.</text>
</comment>
<evidence type="ECO:0008006" key="3">
    <source>
        <dbReference type="Google" id="ProtNLM"/>
    </source>
</evidence>
<dbReference type="InterPro" id="IPR043128">
    <property type="entry name" value="Rev_trsase/Diguanyl_cyclase"/>
</dbReference>
<dbReference type="AlphaFoldDB" id="A0A0S7WRS5"/>
<evidence type="ECO:0000313" key="2">
    <source>
        <dbReference type="Proteomes" id="UP000052008"/>
    </source>
</evidence>
<name>A0A0S7WRS5_UNCT6</name>
<organism evidence="1 2">
    <name type="scientific">candidate division TA06 bacterium DG_24</name>
    <dbReference type="NCBI Taxonomy" id="1703770"/>
    <lineage>
        <taxon>Bacteria</taxon>
        <taxon>Bacteria division TA06</taxon>
    </lineage>
</organism>
<dbReference type="STRING" id="1703770.AMJ39_07325"/>
<gene>
    <name evidence="1" type="ORF">AMJ39_07325</name>
</gene>
<dbReference type="InterPro" id="IPR029787">
    <property type="entry name" value="Nucleotide_cyclase"/>
</dbReference>
<dbReference type="EMBL" id="LIZS01000048">
    <property type="protein sequence ID" value="KPJ52649.1"/>
    <property type="molecule type" value="Genomic_DNA"/>
</dbReference>
<evidence type="ECO:0000313" key="1">
    <source>
        <dbReference type="EMBL" id="KPJ52649.1"/>
    </source>
</evidence>
<dbReference type="Gene3D" id="3.30.70.270">
    <property type="match status" value="1"/>
</dbReference>
<proteinExistence type="predicted"/>
<dbReference type="SUPFAM" id="SSF55073">
    <property type="entry name" value="Nucleotide cyclase"/>
    <property type="match status" value="1"/>
</dbReference>
<accession>A0A0S7WRS5</accession>